<dbReference type="Pfam" id="PF13966">
    <property type="entry name" value="zf-RVT"/>
    <property type="match status" value="1"/>
</dbReference>
<dbReference type="InterPro" id="IPR026960">
    <property type="entry name" value="RVT-Znf"/>
</dbReference>
<proteinExistence type="predicted"/>
<sequence>MSFKDAYMNRASNSQPLPWCKLIWSPIVQPARTLVLWRIFHNIIATDDNLRKRGFLMVSCCSLCNQAYETSQHLFFECPFALKWWNWLSSSIVSPLDISSPTALLSILGRNWSSQVKDLLISAITNIVWLIWGCRNNLRFDKQILNHVQLQNLLCNAIYLSASNSKGTMNSSIQDFKILKFFKVACHPPSTPKIIQVNWIPPPNLWIKCNSDGASKAVQLTAAMLSIEMAHDRGW</sequence>
<evidence type="ECO:0000313" key="3">
    <source>
        <dbReference type="Proteomes" id="UP000236291"/>
    </source>
</evidence>
<accession>A0A2K3K443</accession>
<feature type="non-terminal residue" evidence="2">
    <location>
        <position position="235"/>
    </location>
</feature>
<protein>
    <submittedName>
        <fullName evidence="2">Ribonuclease H</fullName>
    </submittedName>
</protein>
<organism evidence="2 3">
    <name type="scientific">Trifolium pratense</name>
    <name type="common">Red clover</name>
    <dbReference type="NCBI Taxonomy" id="57577"/>
    <lineage>
        <taxon>Eukaryota</taxon>
        <taxon>Viridiplantae</taxon>
        <taxon>Streptophyta</taxon>
        <taxon>Embryophyta</taxon>
        <taxon>Tracheophyta</taxon>
        <taxon>Spermatophyta</taxon>
        <taxon>Magnoliopsida</taxon>
        <taxon>eudicotyledons</taxon>
        <taxon>Gunneridae</taxon>
        <taxon>Pentapetalae</taxon>
        <taxon>rosids</taxon>
        <taxon>fabids</taxon>
        <taxon>Fabales</taxon>
        <taxon>Fabaceae</taxon>
        <taxon>Papilionoideae</taxon>
        <taxon>50 kb inversion clade</taxon>
        <taxon>NPAAA clade</taxon>
        <taxon>Hologalegina</taxon>
        <taxon>IRL clade</taxon>
        <taxon>Trifolieae</taxon>
        <taxon>Trifolium</taxon>
    </lineage>
</organism>
<comment type="caution">
    <text evidence="2">The sequence shown here is derived from an EMBL/GenBank/DDBJ whole genome shotgun (WGS) entry which is preliminary data.</text>
</comment>
<dbReference type="EMBL" id="ASHM01084297">
    <property type="protein sequence ID" value="PNX61049.1"/>
    <property type="molecule type" value="Genomic_DNA"/>
</dbReference>
<gene>
    <name evidence="2" type="ORF">L195_g052254</name>
</gene>
<feature type="domain" description="Reverse transcriptase zinc-binding" evidence="1">
    <location>
        <begin position="2"/>
        <end position="85"/>
    </location>
</feature>
<reference evidence="2 3" key="1">
    <citation type="journal article" date="2014" name="Am. J. Bot.">
        <title>Genome assembly and annotation for red clover (Trifolium pratense; Fabaceae).</title>
        <authorList>
            <person name="Istvanek J."/>
            <person name="Jaros M."/>
            <person name="Krenek A."/>
            <person name="Repkova J."/>
        </authorList>
    </citation>
    <scope>NUCLEOTIDE SEQUENCE [LARGE SCALE GENOMIC DNA]</scope>
    <source>
        <strain evidence="3">cv. Tatra</strain>
        <tissue evidence="2">Young leaves</tissue>
    </source>
</reference>
<dbReference type="AlphaFoldDB" id="A0A2K3K443"/>
<evidence type="ECO:0000259" key="1">
    <source>
        <dbReference type="Pfam" id="PF13966"/>
    </source>
</evidence>
<dbReference type="STRING" id="57577.A0A2K3K443"/>
<dbReference type="Proteomes" id="UP000236291">
    <property type="component" value="Unassembled WGS sequence"/>
</dbReference>
<reference evidence="2 3" key="2">
    <citation type="journal article" date="2017" name="Front. Plant Sci.">
        <title>Gene Classification and Mining of Molecular Markers Useful in Red Clover (Trifolium pratense) Breeding.</title>
        <authorList>
            <person name="Istvanek J."/>
            <person name="Dluhosova J."/>
            <person name="Dluhos P."/>
            <person name="Patkova L."/>
            <person name="Nedelnik J."/>
            <person name="Repkova J."/>
        </authorList>
    </citation>
    <scope>NUCLEOTIDE SEQUENCE [LARGE SCALE GENOMIC DNA]</scope>
    <source>
        <strain evidence="3">cv. Tatra</strain>
        <tissue evidence="2">Young leaves</tissue>
    </source>
</reference>
<name>A0A2K3K443_TRIPR</name>
<evidence type="ECO:0000313" key="2">
    <source>
        <dbReference type="EMBL" id="PNX61049.1"/>
    </source>
</evidence>